<proteinExistence type="predicted"/>
<dbReference type="PATRIC" id="fig|1244869.3.peg.4153"/>
<dbReference type="AlphaFoldDB" id="M2Z0W3"/>
<evidence type="ECO:0000313" key="2">
    <source>
        <dbReference type="Proteomes" id="UP000011744"/>
    </source>
</evidence>
<dbReference type="STRING" id="1244869.H261_20999"/>
<dbReference type="Proteomes" id="UP000011744">
    <property type="component" value="Unassembled WGS sequence"/>
</dbReference>
<protein>
    <submittedName>
        <fullName evidence="1">Uncharacterized protein</fullName>
    </submittedName>
</protein>
<keyword evidence="2" id="KW-1185">Reference proteome</keyword>
<sequence length="146" mass="13508">MIAVLCIGGSGGGGGGGGGGGTGGTTSFGSYMSALGGGGGQMATYGMAPQGGSTYDPAHVVAAGPSGGHGGNDAGCRNTSGTVNYGKGMKGSGDGGSGWYMTGGDGGVILGIMSVTPGQQIGVTIGAAGSPYYGTVSNPGALIVRY</sequence>
<dbReference type="EMBL" id="AONQ01000094">
    <property type="protein sequence ID" value="EME67920.1"/>
    <property type="molecule type" value="Genomic_DNA"/>
</dbReference>
<organism evidence="1 2">
    <name type="scientific">Paramagnetospirillum caucaseum</name>
    <dbReference type="NCBI Taxonomy" id="1244869"/>
    <lineage>
        <taxon>Bacteria</taxon>
        <taxon>Pseudomonadati</taxon>
        <taxon>Pseudomonadota</taxon>
        <taxon>Alphaproteobacteria</taxon>
        <taxon>Rhodospirillales</taxon>
        <taxon>Magnetospirillaceae</taxon>
        <taxon>Paramagnetospirillum</taxon>
    </lineage>
</organism>
<accession>M2Z0W3</accession>
<evidence type="ECO:0000313" key="1">
    <source>
        <dbReference type="EMBL" id="EME67920.1"/>
    </source>
</evidence>
<name>M2Z0W3_9PROT</name>
<gene>
    <name evidence="1" type="ORF">H261_20999</name>
</gene>
<reference evidence="1 2" key="1">
    <citation type="journal article" date="2014" name="Genome Announc.">
        <title>Draft Genome Sequence of Magnetospirillum sp. Strain SO-1, a Freshwater Magnetotactic Bacterium Isolated from the Ol'khovka River, Russia.</title>
        <authorList>
            <person name="Grouzdev D.S."/>
            <person name="Dziuba M.V."/>
            <person name="Sukhacheva M.S."/>
            <person name="Mardanov A.V."/>
            <person name="Beletskiy A.V."/>
            <person name="Kuznetsov B.B."/>
            <person name="Skryabin K.G."/>
        </authorList>
    </citation>
    <scope>NUCLEOTIDE SEQUENCE [LARGE SCALE GENOMIC DNA]</scope>
    <source>
        <strain evidence="1 2">SO-1</strain>
    </source>
</reference>
<comment type="caution">
    <text evidence="1">The sequence shown here is derived from an EMBL/GenBank/DDBJ whole genome shotgun (WGS) entry which is preliminary data.</text>
</comment>
<dbReference type="RefSeq" id="WP_008621598.1">
    <property type="nucleotide sequence ID" value="NZ_AONQ01000094.1"/>
</dbReference>